<organism evidence="1 2">
    <name type="scientific">Paramecium sonneborni</name>
    <dbReference type="NCBI Taxonomy" id="65129"/>
    <lineage>
        <taxon>Eukaryota</taxon>
        <taxon>Sar</taxon>
        <taxon>Alveolata</taxon>
        <taxon>Ciliophora</taxon>
        <taxon>Intramacronucleata</taxon>
        <taxon>Oligohymenophorea</taxon>
        <taxon>Peniculida</taxon>
        <taxon>Parameciidae</taxon>
        <taxon>Paramecium</taxon>
    </lineage>
</organism>
<sequence>MLELIKTDNVTMERLMKVQKLFEMIQKTNITNMIIIKITKEQIQNLNDQELNQQFEQLGDELREIMIQQQARQLQRPHKREYEILFENMQLEQSTLRMLETVIYNQVLLRNEKI</sequence>
<evidence type="ECO:0000313" key="1">
    <source>
        <dbReference type="EMBL" id="CAD8103650.1"/>
    </source>
</evidence>
<dbReference type="AlphaFoldDB" id="A0A8S1PKD5"/>
<proteinExistence type="predicted"/>
<gene>
    <name evidence="1" type="ORF">PSON_ATCC_30995.1.T0800201</name>
</gene>
<name>A0A8S1PKD5_9CILI</name>
<dbReference type="OrthoDB" id="296671at2759"/>
<accession>A0A8S1PKD5</accession>
<dbReference type="Proteomes" id="UP000692954">
    <property type="component" value="Unassembled WGS sequence"/>
</dbReference>
<evidence type="ECO:0000313" key="2">
    <source>
        <dbReference type="Proteomes" id="UP000692954"/>
    </source>
</evidence>
<comment type="caution">
    <text evidence="1">The sequence shown here is derived from an EMBL/GenBank/DDBJ whole genome shotgun (WGS) entry which is preliminary data.</text>
</comment>
<protein>
    <submittedName>
        <fullName evidence="1">Uncharacterized protein</fullName>
    </submittedName>
</protein>
<dbReference type="EMBL" id="CAJJDN010000080">
    <property type="protein sequence ID" value="CAD8103650.1"/>
    <property type="molecule type" value="Genomic_DNA"/>
</dbReference>
<keyword evidence="2" id="KW-1185">Reference proteome</keyword>
<reference evidence="1" key="1">
    <citation type="submission" date="2021-01" db="EMBL/GenBank/DDBJ databases">
        <authorList>
            <consortium name="Genoscope - CEA"/>
            <person name="William W."/>
        </authorList>
    </citation>
    <scope>NUCLEOTIDE SEQUENCE</scope>
</reference>